<accession>A0A511V6I0</accession>
<dbReference type="AlphaFoldDB" id="A0A511V6I0"/>
<evidence type="ECO:0000256" key="1">
    <source>
        <dbReference type="SAM" id="MobiDB-lite"/>
    </source>
</evidence>
<feature type="region of interest" description="Disordered" evidence="1">
    <location>
        <begin position="35"/>
        <end position="58"/>
    </location>
</feature>
<protein>
    <submittedName>
        <fullName evidence="2">Uncharacterized protein</fullName>
    </submittedName>
</protein>
<keyword evidence="3" id="KW-1185">Reference proteome</keyword>
<gene>
    <name evidence="2" type="ORF">ADA01nite_02620</name>
</gene>
<sequence length="58" mass="6456">MAIFYIVILSLLSLLLLFGASYLVAVILNRFSSGTEWSPNQELAPAGKEPEYDPEDRP</sequence>
<dbReference type="Proteomes" id="UP000321157">
    <property type="component" value="Unassembled WGS sequence"/>
</dbReference>
<organism evidence="2 3">
    <name type="scientific">Aneurinibacillus danicus</name>
    <dbReference type="NCBI Taxonomy" id="267746"/>
    <lineage>
        <taxon>Bacteria</taxon>
        <taxon>Bacillati</taxon>
        <taxon>Bacillota</taxon>
        <taxon>Bacilli</taxon>
        <taxon>Bacillales</taxon>
        <taxon>Paenibacillaceae</taxon>
        <taxon>Aneurinibacillus group</taxon>
        <taxon>Aneurinibacillus</taxon>
    </lineage>
</organism>
<name>A0A511V6I0_9BACL</name>
<evidence type="ECO:0000313" key="3">
    <source>
        <dbReference type="Proteomes" id="UP000321157"/>
    </source>
</evidence>
<reference evidence="2 3" key="1">
    <citation type="submission" date="2019-07" db="EMBL/GenBank/DDBJ databases">
        <title>Whole genome shotgun sequence of Aneurinibacillus danicus NBRC 102444.</title>
        <authorList>
            <person name="Hosoyama A."/>
            <person name="Uohara A."/>
            <person name="Ohji S."/>
            <person name="Ichikawa N."/>
        </authorList>
    </citation>
    <scope>NUCLEOTIDE SEQUENCE [LARGE SCALE GENOMIC DNA]</scope>
    <source>
        <strain evidence="2 3">NBRC 102444</strain>
    </source>
</reference>
<comment type="caution">
    <text evidence="2">The sequence shown here is derived from an EMBL/GenBank/DDBJ whole genome shotgun (WGS) entry which is preliminary data.</text>
</comment>
<dbReference type="RefSeq" id="WP_170230067.1">
    <property type="nucleotide sequence ID" value="NZ_BJXX01000013.1"/>
</dbReference>
<evidence type="ECO:0000313" key="2">
    <source>
        <dbReference type="EMBL" id="GEN32802.1"/>
    </source>
</evidence>
<dbReference type="EMBL" id="BJXX01000013">
    <property type="protein sequence ID" value="GEN32802.1"/>
    <property type="molecule type" value="Genomic_DNA"/>
</dbReference>
<proteinExistence type="predicted"/>
<feature type="compositionally biased region" description="Basic and acidic residues" evidence="1">
    <location>
        <begin position="48"/>
        <end position="58"/>
    </location>
</feature>